<keyword evidence="2 5" id="KW-0689">Ribosomal protein</keyword>
<dbReference type="InterPro" id="IPR018275">
    <property type="entry name" value="Ribosomal_bS18_CS"/>
</dbReference>
<proteinExistence type="inferred from homology"/>
<dbReference type="RefSeq" id="WP_134440116.1">
    <property type="nucleotide sequence ID" value="NZ_LXQC01000139.1"/>
</dbReference>
<dbReference type="InterPro" id="IPR001648">
    <property type="entry name" value="Ribosomal_bS18"/>
</dbReference>
<protein>
    <recommendedName>
        <fullName evidence="4">Small ribosomal subunit protein bS18</fullName>
    </recommendedName>
</protein>
<keyword evidence="8" id="KW-1185">Reference proteome</keyword>
<dbReference type="Gene3D" id="4.10.640.10">
    <property type="entry name" value="Ribosomal protein S18"/>
    <property type="match status" value="1"/>
</dbReference>
<name>A0A4Y8PBU9_9BACT</name>
<dbReference type="PRINTS" id="PR00974">
    <property type="entry name" value="RIBOSOMALS18"/>
</dbReference>
<feature type="region of interest" description="Disordered" evidence="6">
    <location>
        <begin position="1"/>
        <end position="20"/>
    </location>
</feature>
<evidence type="ECO:0000256" key="5">
    <source>
        <dbReference type="RuleBase" id="RU003910"/>
    </source>
</evidence>
<dbReference type="GO" id="GO:0070181">
    <property type="term" value="F:small ribosomal subunit rRNA binding"/>
    <property type="evidence" value="ECO:0007669"/>
    <property type="project" value="TreeGrafter"/>
</dbReference>
<dbReference type="PANTHER" id="PTHR13479:SF40">
    <property type="entry name" value="SMALL RIBOSOMAL SUBUNIT PROTEIN BS18M"/>
    <property type="match status" value="1"/>
</dbReference>
<sequence>MGRNSSNLKEKKRKKRLFTPPRAVKKRVDIDAEAIDFRNVELLKRFVTENGRILPRRITGLPAKLHRRLSKEIKKARNVLLMK</sequence>
<dbReference type="InterPro" id="IPR036870">
    <property type="entry name" value="Ribosomal_bS18_sf"/>
</dbReference>
<dbReference type="NCBIfam" id="TIGR00165">
    <property type="entry name" value="S18"/>
    <property type="match status" value="1"/>
</dbReference>
<evidence type="ECO:0000256" key="3">
    <source>
        <dbReference type="ARBA" id="ARBA00023274"/>
    </source>
</evidence>
<comment type="caution">
    <text evidence="7">The sequence shown here is derived from an EMBL/GenBank/DDBJ whole genome shotgun (WGS) entry which is preliminary data.</text>
</comment>
<dbReference type="AlphaFoldDB" id="A0A4Y8PBU9"/>
<evidence type="ECO:0000313" key="7">
    <source>
        <dbReference type="EMBL" id="TFE68616.1"/>
    </source>
</evidence>
<dbReference type="GO" id="GO:0003735">
    <property type="term" value="F:structural constituent of ribosome"/>
    <property type="evidence" value="ECO:0007669"/>
    <property type="project" value="InterPro"/>
</dbReference>
<evidence type="ECO:0000256" key="6">
    <source>
        <dbReference type="SAM" id="MobiDB-lite"/>
    </source>
</evidence>
<dbReference type="PANTHER" id="PTHR13479">
    <property type="entry name" value="30S RIBOSOMAL PROTEIN S18"/>
    <property type="match status" value="1"/>
</dbReference>
<organism evidence="7 8">
    <name type="scientific">Methylacidiphilum caldifontis</name>
    <dbReference type="NCBI Taxonomy" id="2795386"/>
    <lineage>
        <taxon>Bacteria</taxon>
        <taxon>Pseudomonadati</taxon>
        <taxon>Verrucomicrobiota</taxon>
        <taxon>Methylacidiphilae</taxon>
        <taxon>Methylacidiphilales</taxon>
        <taxon>Methylacidiphilaceae</taxon>
        <taxon>Methylacidiphilum (ex Ratnadevi et al. 2023)</taxon>
    </lineage>
</organism>
<dbReference type="GO" id="GO:0006412">
    <property type="term" value="P:translation"/>
    <property type="evidence" value="ECO:0007669"/>
    <property type="project" value="InterPro"/>
</dbReference>
<dbReference type="OrthoDB" id="9812008at2"/>
<evidence type="ECO:0000256" key="2">
    <source>
        <dbReference type="ARBA" id="ARBA00022980"/>
    </source>
</evidence>
<evidence type="ECO:0000313" key="8">
    <source>
        <dbReference type="Proteomes" id="UP000297713"/>
    </source>
</evidence>
<accession>A0A4Y8PBU9</accession>
<dbReference type="GO" id="GO:1990904">
    <property type="term" value="C:ribonucleoprotein complex"/>
    <property type="evidence" value="ECO:0007669"/>
    <property type="project" value="UniProtKB-KW"/>
</dbReference>
<gene>
    <name evidence="7" type="ORF">A7Q10_08195</name>
</gene>
<dbReference type="GO" id="GO:0005840">
    <property type="term" value="C:ribosome"/>
    <property type="evidence" value="ECO:0007669"/>
    <property type="project" value="UniProtKB-KW"/>
</dbReference>
<evidence type="ECO:0000256" key="1">
    <source>
        <dbReference type="ARBA" id="ARBA00005589"/>
    </source>
</evidence>
<evidence type="ECO:0000256" key="4">
    <source>
        <dbReference type="ARBA" id="ARBA00035141"/>
    </source>
</evidence>
<reference evidence="7 8" key="1">
    <citation type="submission" date="2016-05" db="EMBL/GenBank/DDBJ databases">
        <title>Diversity and Homogeneity among Thermoacidophilic Verrucomicrobia Methanotrophs Linked with Geographical Origin.</title>
        <authorList>
            <person name="Erikstad H.-A."/>
            <person name="Smestad N.B."/>
            <person name="Ceballos R.M."/>
            <person name="Birkeland N.-K."/>
        </authorList>
    </citation>
    <scope>NUCLEOTIDE SEQUENCE [LARGE SCALE GENOMIC DNA]</scope>
    <source>
        <strain evidence="7 8">Phi</strain>
    </source>
</reference>
<keyword evidence="3 5" id="KW-0687">Ribonucleoprotein</keyword>
<dbReference type="SUPFAM" id="SSF46911">
    <property type="entry name" value="Ribosomal protein S18"/>
    <property type="match status" value="1"/>
</dbReference>
<comment type="similarity">
    <text evidence="1 5">Belongs to the bacterial ribosomal protein bS18 family.</text>
</comment>
<dbReference type="PROSITE" id="PS00057">
    <property type="entry name" value="RIBOSOMAL_S18"/>
    <property type="match status" value="1"/>
</dbReference>
<dbReference type="EMBL" id="LXQC01000139">
    <property type="protein sequence ID" value="TFE68616.1"/>
    <property type="molecule type" value="Genomic_DNA"/>
</dbReference>
<dbReference type="Proteomes" id="UP000297713">
    <property type="component" value="Unassembled WGS sequence"/>
</dbReference>
<dbReference type="Pfam" id="PF01084">
    <property type="entry name" value="Ribosomal_S18"/>
    <property type="match status" value="1"/>
</dbReference>